<protein>
    <recommendedName>
        <fullName evidence="6">HMA domain-containing protein</fullName>
    </recommendedName>
</protein>
<keyword evidence="1" id="KW-0488">Methylation</keyword>
<evidence type="ECO:0000256" key="1">
    <source>
        <dbReference type="ARBA" id="ARBA00022481"/>
    </source>
</evidence>
<feature type="compositionally biased region" description="Acidic residues" evidence="5">
    <location>
        <begin position="149"/>
        <end position="163"/>
    </location>
</feature>
<keyword evidence="3" id="KW-0636">Prenylation</keyword>
<sequence length="393" mass="42813">MTKDEDFKLLKIQTIILKVNIHCDGCKQKVKKLLQRIEGVYTATIDAEQQKVTVSGNVDSATLIKKLGKAGKHAELWNNKPNNASNHHNHKPNNNQQRQQAQLMKDNIPSKNNNINPNNKPQTTQALIQGLKAFKNQHTKLESLSSDNEFYEDYDEDDDDDEDDLSFLEEKLNELNMLKQANPAALAAANSKKNGNGSSSGGKKGAGAGAGAGAVAVPGPNQNNGGMKNPNGLELKGMNGTSNANFVSNPTLSNAGGLQGLTNGFPSSGINGGYGGGNIPQGLSQQSPLMMSFNGSHGHPSSMLMNMRNLNNNSNINNMNSIYSNGNNMMMNESKYMQPQLMYNRSPQIPPFTGYYPSPYYYYNINNSISNHQSEDYTAHLFSDENQSSCAVM</sequence>
<dbReference type="PROSITE" id="PS50846">
    <property type="entry name" value="HMA_2"/>
    <property type="match status" value="1"/>
</dbReference>
<dbReference type="InterPro" id="IPR036163">
    <property type="entry name" value="HMA_dom_sf"/>
</dbReference>
<evidence type="ECO:0000256" key="2">
    <source>
        <dbReference type="ARBA" id="ARBA00022723"/>
    </source>
</evidence>
<evidence type="ECO:0000313" key="7">
    <source>
        <dbReference type="EMBL" id="KAL0905589.1"/>
    </source>
</evidence>
<keyword evidence="3" id="KW-0449">Lipoprotein</keyword>
<evidence type="ECO:0000256" key="4">
    <source>
        <dbReference type="ARBA" id="ARBA00024045"/>
    </source>
</evidence>
<feature type="domain" description="HMA" evidence="6">
    <location>
        <begin position="12"/>
        <end position="75"/>
    </location>
</feature>
<name>A0ABD0U183_DENTH</name>
<dbReference type="CDD" id="cd00371">
    <property type="entry name" value="HMA"/>
    <property type="match status" value="1"/>
</dbReference>
<feature type="compositionally biased region" description="Gly residues" evidence="5">
    <location>
        <begin position="198"/>
        <end position="212"/>
    </location>
</feature>
<dbReference type="Pfam" id="PF00403">
    <property type="entry name" value="HMA"/>
    <property type="match status" value="1"/>
</dbReference>
<dbReference type="PANTHER" id="PTHR45868">
    <property type="entry name" value="HEAVY METAL-ASSOCIATED ISOPRENYLATED PLANT PROTEIN 33-RELATED"/>
    <property type="match status" value="1"/>
</dbReference>
<dbReference type="Proteomes" id="UP001552299">
    <property type="component" value="Unassembled WGS sequence"/>
</dbReference>
<evidence type="ECO:0000259" key="6">
    <source>
        <dbReference type="PROSITE" id="PS50846"/>
    </source>
</evidence>
<dbReference type="FunFam" id="3.30.70.100:FF:000008">
    <property type="entry name" value="Copper transport protein ATOX1"/>
    <property type="match status" value="1"/>
</dbReference>
<feature type="region of interest" description="Disordered" evidence="5">
    <location>
        <begin position="76"/>
        <end position="101"/>
    </location>
</feature>
<dbReference type="AlphaFoldDB" id="A0ABD0U183"/>
<dbReference type="EMBL" id="JANQDX010000018">
    <property type="protein sequence ID" value="KAL0905589.1"/>
    <property type="molecule type" value="Genomic_DNA"/>
</dbReference>
<feature type="region of interest" description="Disordered" evidence="5">
    <location>
        <begin position="144"/>
        <end position="163"/>
    </location>
</feature>
<dbReference type="PANTHER" id="PTHR45868:SF19">
    <property type="entry name" value="HEAVY METAL-ASSOCIATED ISOPRENYLATED PLANT PROTEIN 37"/>
    <property type="match status" value="1"/>
</dbReference>
<gene>
    <name evidence="7" type="ORF">M5K25_024021</name>
</gene>
<dbReference type="GO" id="GO:0046872">
    <property type="term" value="F:metal ion binding"/>
    <property type="evidence" value="ECO:0007669"/>
    <property type="project" value="UniProtKB-KW"/>
</dbReference>
<dbReference type="SUPFAM" id="SSF55008">
    <property type="entry name" value="HMA, heavy metal-associated domain"/>
    <property type="match status" value="1"/>
</dbReference>
<comment type="similarity">
    <text evidence="4">Belongs to the HIPP family.</text>
</comment>
<evidence type="ECO:0000256" key="3">
    <source>
        <dbReference type="ARBA" id="ARBA00023289"/>
    </source>
</evidence>
<evidence type="ECO:0000313" key="8">
    <source>
        <dbReference type="Proteomes" id="UP001552299"/>
    </source>
</evidence>
<accession>A0ABD0U183</accession>
<dbReference type="InterPro" id="IPR006121">
    <property type="entry name" value="HMA_dom"/>
</dbReference>
<keyword evidence="8" id="KW-1185">Reference proteome</keyword>
<organism evidence="7 8">
    <name type="scientific">Dendrobium thyrsiflorum</name>
    <name type="common">Pinecone-like raceme dendrobium</name>
    <name type="synonym">Orchid</name>
    <dbReference type="NCBI Taxonomy" id="117978"/>
    <lineage>
        <taxon>Eukaryota</taxon>
        <taxon>Viridiplantae</taxon>
        <taxon>Streptophyta</taxon>
        <taxon>Embryophyta</taxon>
        <taxon>Tracheophyta</taxon>
        <taxon>Spermatophyta</taxon>
        <taxon>Magnoliopsida</taxon>
        <taxon>Liliopsida</taxon>
        <taxon>Asparagales</taxon>
        <taxon>Orchidaceae</taxon>
        <taxon>Epidendroideae</taxon>
        <taxon>Malaxideae</taxon>
        <taxon>Dendrobiinae</taxon>
        <taxon>Dendrobium</taxon>
    </lineage>
</organism>
<reference evidence="7 8" key="1">
    <citation type="journal article" date="2024" name="Plant Biotechnol. J.">
        <title>Dendrobium thyrsiflorum genome and its molecular insights into genes involved in important horticultural traits.</title>
        <authorList>
            <person name="Chen B."/>
            <person name="Wang J.Y."/>
            <person name="Zheng P.J."/>
            <person name="Li K.L."/>
            <person name="Liang Y.M."/>
            <person name="Chen X.F."/>
            <person name="Zhang C."/>
            <person name="Zhao X."/>
            <person name="He X."/>
            <person name="Zhang G.Q."/>
            <person name="Liu Z.J."/>
            <person name="Xu Q."/>
        </authorList>
    </citation>
    <scope>NUCLEOTIDE SEQUENCE [LARGE SCALE GENOMIC DNA]</scope>
    <source>
        <strain evidence="7">GZMU011</strain>
    </source>
</reference>
<feature type="compositionally biased region" description="Low complexity" evidence="5">
    <location>
        <begin position="188"/>
        <end position="197"/>
    </location>
</feature>
<dbReference type="Gene3D" id="3.30.70.100">
    <property type="match status" value="1"/>
</dbReference>
<proteinExistence type="inferred from homology"/>
<feature type="region of interest" description="Disordered" evidence="5">
    <location>
        <begin position="188"/>
        <end position="229"/>
    </location>
</feature>
<comment type="caution">
    <text evidence="7">The sequence shown here is derived from an EMBL/GenBank/DDBJ whole genome shotgun (WGS) entry which is preliminary data.</text>
</comment>
<evidence type="ECO:0000256" key="5">
    <source>
        <dbReference type="SAM" id="MobiDB-lite"/>
    </source>
</evidence>
<keyword evidence="2" id="KW-0479">Metal-binding</keyword>